<feature type="transmembrane region" description="Helical" evidence="1">
    <location>
        <begin position="12"/>
        <end position="30"/>
    </location>
</feature>
<organism evidence="3 4">
    <name type="scientific">Carboxydocella sporoproducens DSM 16521</name>
    <dbReference type="NCBI Taxonomy" id="1121270"/>
    <lineage>
        <taxon>Bacteria</taxon>
        <taxon>Bacillati</taxon>
        <taxon>Bacillota</taxon>
        <taxon>Clostridia</taxon>
        <taxon>Eubacteriales</taxon>
        <taxon>Clostridiales Family XVI. Incertae Sedis</taxon>
        <taxon>Carboxydocella</taxon>
    </lineage>
</organism>
<proteinExistence type="predicted"/>
<keyword evidence="1" id="KW-1133">Transmembrane helix</keyword>
<name>A0A1T4L5F3_9FIRM</name>
<evidence type="ECO:0000259" key="2">
    <source>
        <dbReference type="Pfam" id="PF02698"/>
    </source>
</evidence>
<dbReference type="RefSeq" id="WP_159071816.1">
    <property type="nucleotide sequence ID" value="NZ_FUXM01000001.1"/>
</dbReference>
<dbReference type="PANTHER" id="PTHR30336:SF20">
    <property type="entry name" value="DUF218 DOMAIN-CONTAINING PROTEIN"/>
    <property type="match status" value="1"/>
</dbReference>
<gene>
    <name evidence="3" type="ORF">SAMN02745885_00033</name>
</gene>
<dbReference type="Gene3D" id="3.40.50.620">
    <property type="entry name" value="HUPs"/>
    <property type="match status" value="1"/>
</dbReference>
<keyword evidence="1" id="KW-0472">Membrane</keyword>
<dbReference type="InterPro" id="IPR003848">
    <property type="entry name" value="DUF218"/>
</dbReference>
<dbReference type="AlphaFoldDB" id="A0A1T4L5F3"/>
<feature type="domain" description="DUF218" evidence="2">
    <location>
        <begin position="41"/>
        <end position="181"/>
    </location>
</feature>
<keyword evidence="4" id="KW-1185">Reference proteome</keyword>
<dbReference type="GO" id="GO:0005886">
    <property type="term" value="C:plasma membrane"/>
    <property type="evidence" value="ECO:0007669"/>
    <property type="project" value="TreeGrafter"/>
</dbReference>
<dbReference type="CDD" id="cd06259">
    <property type="entry name" value="YdcF-like"/>
    <property type="match status" value="1"/>
</dbReference>
<evidence type="ECO:0000256" key="1">
    <source>
        <dbReference type="SAM" id="Phobius"/>
    </source>
</evidence>
<dbReference type="EMBL" id="FUXM01000001">
    <property type="protein sequence ID" value="SJZ49955.1"/>
    <property type="molecule type" value="Genomic_DNA"/>
</dbReference>
<protein>
    <submittedName>
        <fullName evidence="3">Uncharacterized SAM-binding protein YcdF, DUF218 family</fullName>
    </submittedName>
</protein>
<dbReference type="OrthoDB" id="9782395at2"/>
<dbReference type="InterPro" id="IPR051599">
    <property type="entry name" value="Cell_Envelope_Assoc"/>
</dbReference>
<accession>A0A1T4L5F3</accession>
<dbReference type="InterPro" id="IPR014729">
    <property type="entry name" value="Rossmann-like_a/b/a_fold"/>
</dbReference>
<sequence>MGLKQWEKIGRLLLALLASWYLTLLGLVIWQGEKAQPGRGDVIIVLGAKLWNGKPSPILAERLKVAADLYRQGLAGKVIVSGGLDQGQKLTEALAMAQWLREHGVRAEDIITDEVSTSTWENVLNSQRLMQQHGWQRAILVTNNFHLFRAGLTARWLGMTYSLAAAPMPFDWWTVSKYYLREPVALTYYLFFVFGKTI</sequence>
<evidence type="ECO:0000313" key="4">
    <source>
        <dbReference type="Proteomes" id="UP000189933"/>
    </source>
</evidence>
<reference evidence="4" key="1">
    <citation type="submission" date="2017-02" db="EMBL/GenBank/DDBJ databases">
        <authorList>
            <person name="Varghese N."/>
            <person name="Submissions S."/>
        </authorList>
    </citation>
    <scope>NUCLEOTIDE SEQUENCE [LARGE SCALE GENOMIC DNA]</scope>
    <source>
        <strain evidence="4">DSM 16521</strain>
    </source>
</reference>
<evidence type="ECO:0000313" key="3">
    <source>
        <dbReference type="EMBL" id="SJZ49955.1"/>
    </source>
</evidence>
<keyword evidence="1" id="KW-0812">Transmembrane</keyword>
<dbReference type="Pfam" id="PF02698">
    <property type="entry name" value="DUF218"/>
    <property type="match status" value="1"/>
</dbReference>
<dbReference type="Proteomes" id="UP000189933">
    <property type="component" value="Unassembled WGS sequence"/>
</dbReference>
<dbReference type="PANTHER" id="PTHR30336">
    <property type="entry name" value="INNER MEMBRANE PROTEIN, PROBABLE PERMEASE"/>
    <property type="match status" value="1"/>
</dbReference>